<name>A0A0F9F4S7_9ZZZZ</name>
<feature type="transmembrane region" description="Helical" evidence="1">
    <location>
        <begin position="120"/>
        <end position="142"/>
    </location>
</feature>
<feature type="transmembrane region" description="Helical" evidence="1">
    <location>
        <begin position="81"/>
        <end position="100"/>
    </location>
</feature>
<keyword evidence="1" id="KW-1133">Transmembrane helix</keyword>
<dbReference type="EMBL" id="LAZR01022614">
    <property type="protein sequence ID" value="KKL81258.1"/>
    <property type="molecule type" value="Genomic_DNA"/>
</dbReference>
<evidence type="ECO:0000313" key="2">
    <source>
        <dbReference type="EMBL" id="KKL81258.1"/>
    </source>
</evidence>
<keyword evidence="1" id="KW-0812">Transmembrane</keyword>
<keyword evidence="1" id="KW-0472">Membrane</keyword>
<organism evidence="2">
    <name type="scientific">marine sediment metagenome</name>
    <dbReference type="NCBI Taxonomy" id="412755"/>
    <lineage>
        <taxon>unclassified sequences</taxon>
        <taxon>metagenomes</taxon>
        <taxon>ecological metagenomes</taxon>
    </lineage>
</organism>
<dbReference type="AlphaFoldDB" id="A0A0F9F4S7"/>
<sequence>MISYRTNVTVSAITLLIYAVATIIGISMLIEHAELEDYKVVIWPWCFTKIIWVGVGLVFVAYTMGYYLYQYRSHLYEGGARLSLLVVIYILCGSVILFIMGSVVYDRVDDTIKEQYKSFWIFYNVLFTLNLIEGVFAIGFIYRIWKDKWPRCLC</sequence>
<evidence type="ECO:0000256" key="1">
    <source>
        <dbReference type="SAM" id="Phobius"/>
    </source>
</evidence>
<feature type="transmembrane region" description="Helical" evidence="1">
    <location>
        <begin position="50"/>
        <end position="69"/>
    </location>
</feature>
<reference evidence="2" key="1">
    <citation type="journal article" date="2015" name="Nature">
        <title>Complex archaea that bridge the gap between prokaryotes and eukaryotes.</title>
        <authorList>
            <person name="Spang A."/>
            <person name="Saw J.H."/>
            <person name="Jorgensen S.L."/>
            <person name="Zaremba-Niedzwiedzka K."/>
            <person name="Martijn J."/>
            <person name="Lind A.E."/>
            <person name="van Eijk R."/>
            <person name="Schleper C."/>
            <person name="Guy L."/>
            <person name="Ettema T.J."/>
        </authorList>
    </citation>
    <scope>NUCLEOTIDE SEQUENCE</scope>
</reference>
<comment type="caution">
    <text evidence="2">The sequence shown here is derived from an EMBL/GenBank/DDBJ whole genome shotgun (WGS) entry which is preliminary data.</text>
</comment>
<proteinExistence type="predicted"/>
<feature type="transmembrane region" description="Helical" evidence="1">
    <location>
        <begin position="12"/>
        <end position="30"/>
    </location>
</feature>
<protein>
    <submittedName>
        <fullName evidence="2">Uncharacterized protein</fullName>
    </submittedName>
</protein>
<gene>
    <name evidence="2" type="ORF">LCGC14_1996570</name>
</gene>
<accession>A0A0F9F4S7</accession>